<evidence type="ECO:0000256" key="12">
    <source>
        <dbReference type="ARBA" id="ARBA00023170"/>
    </source>
</evidence>
<evidence type="ECO:0000256" key="4">
    <source>
        <dbReference type="ARBA" id="ARBA00022553"/>
    </source>
</evidence>
<dbReference type="PANTHER" id="PTHR10404:SF26">
    <property type="entry name" value="TRANSFERRIN RECEPTOR PROTEIN 1"/>
    <property type="match status" value="1"/>
</dbReference>
<name>A0ABR0ZHA0_HUSHU</name>
<dbReference type="InterPro" id="IPR046450">
    <property type="entry name" value="PA_dom_sf"/>
</dbReference>
<comment type="similarity">
    <text evidence="1 15">Belongs to the peptidase M28 family. M28B subfamily.</text>
</comment>
<evidence type="ECO:0000259" key="18">
    <source>
        <dbReference type="Pfam" id="PF04389"/>
    </source>
</evidence>
<proteinExistence type="inferred from homology"/>
<dbReference type="SUPFAM" id="SSF47672">
    <property type="entry name" value="Transferrin receptor-like dimerisation domain"/>
    <property type="match status" value="1"/>
</dbReference>
<dbReference type="Pfam" id="PF02225">
    <property type="entry name" value="PA"/>
    <property type="match status" value="1"/>
</dbReference>
<dbReference type="PANTHER" id="PTHR10404">
    <property type="entry name" value="N-ACETYLATED-ALPHA-LINKED ACIDIC DIPEPTIDASE"/>
    <property type="match status" value="1"/>
</dbReference>
<evidence type="ECO:0000313" key="19">
    <source>
        <dbReference type="EMBL" id="KAK6484006.1"/>
    </source>
</evidence>
<comment type="PTM">
    <text evidence="15">Stearoylated.</text>
</comment>
<feature type="domain" description="Transferrin receptor-like dimerisation" evidence="17">
    <location>
        <begin position="661"/>
        <end position="769"/>
    </location>
</feature>
<evidence type="ECO:0000256" key="5">
    <source>
        <dbReference type="ARBA" id="ARBA00022583"/>
    </source>
</evidence>
<evidence type="ECO:0000256" key="14">
    <source>
        <dbReference type="ARBA" id="ARBA00023288"/>
    </source>
</evidence>
<organism evidence="19 20">
    <name type="scientific">Huso huso</name>
    <name type="common">Beluga</name>
    <name type="synonym">Acipenser huso</name>
    <dbReference type="NCBI Taxonomy" id="61971"/>
    <lineage>
        <taxon>Eukaryota</taxon>
        <taxon>Metazoa</taxon>
        <taxon>Chordata</taxon>
        <taxon>Craniata</taxon>
        <taxon>Vertebrata</taxon>
        <taxon>Euteleostomi</taxon>
        <taxon>Actinopterygii</taxon>
        <taxon>Chondrostei</taxon>
        <taxon>Acipenseriformes</taxon>
        <taxon>Acipenseridae</taxon>
        <taxon>Huso</taxon>
    </lineage>
</organism>
<gene>
    <name evidence="19" type="ORF">HHUSO_G13650</name>
</gene>
<evidence type="ECO:0000256" key="8">
    <source>
        <dbReference type="ARBA" id="ARBA00022989"/>
    </source>
</evidence>
<evidence type="ECO:0000256" key="13">
    <source>
        <dbReference type="ARBA" id="ARBA00023180"/>
    </source>
</evidence>
<dbReference type="CDD" id="cd09848">
    <property type="entry name" value="M28_TfR"/>
    <property type="match status" value="1"/>
</dbReference>
<comment type="subunit">
    <text evidence="15">Homodimer; disulfide-linked.</text>
</comment>
<dbReference type="Pfam" id="PF04253">
    <property type="entry name" value="TFR_dimer"/>
    <property type="match status" value="1"/>
</dbReference>
<feature type="transmembrane region" description="Helical" evidence="15">
    <location>
        <begin position="70"/>
        <end position="92"/>
    </location>
</feature>
<keyword evidence="8 15" id="KW-1133">Transmembrane helix</keyword>
<dbReference type="SUPFAM" id="SSF53187">
    <property type="entry name" value="Zn-dependent exopeptidases"/>
    <property type="match status" value="1"/>
</dbReference>
<evidence type="ECO:0000256" key="6">
    <source>
        <dbReference type="ARBA" id="ARBA00022692"/>
    </source>
</evidence>
<dbReference type="InterPro" id="IPR007484">
    <property type="entry name" value="Peptidase_M28"/>
</dbReference>
<dbReference type="InterPro" id="IPR007365">
    <property type="entry name" value="TFR-like_dimer_dom"/>
</dbReference>
<feature type="domain" description="Peptidase M28" evidence="18">
    <location>
        <begin position="400"/>
        <end position="609"/>
    </location>
</feature>
<sequence length="780" mass="85840">MDTARSTISNLFRGEPSTYTRFSLAEHMEGDSSQVEMKLSNSEIDSEVGNSMGEPRDPRIMKPKHSPKNICFMIVCTLLIFLIGFLLGYLSYHGRMQTKGQSCSNADSNLCGTAEELPSKDDSDTTLEATQPFLEWKQLKELLKDKFLVSSFISRIRDFSVSREAGSEGDQRLALTVYNEFKRFGLHSVWNDEHYVKLQSLGSTPNRVTLLASGTTETIENPKGYLAYSAAGQATGKLVYANYGREEDFKMLKSMNIGVNGSVVIVRGGKICFAAKVANAQKVKAAAVLIYLDPADYANMPVDTDVFGHVHLGTGDPYTPGFPSFNHTQFPPAQSSGLPSIPAQTITTNSARRLLSKMTGQLAPSEWKGTLSPPYNLGNDDNVQVEVEVNNVVAEKMIHNVFGVIKGLTDPEHYVVIGAQRDSWGPGVAKSAVGTSLLVEMAKALSDLVVKDGYKPRRSIVFASWSAGDFGSVGATEWLEGYLSVLHLKAFAYINLDAAVLGKSQTFKASASPMLYTLLGNTLKEVSSPLDSSKTLYQNVGGDSWEKQTIVPMTMDDASYAFQAFSGIPSVSFSFTNDGDTYPYFGTKEDNLSNLNARTGNRIDDIARAAANVAGQMVLRLTHDHQLSLDFDRYNGELYSFVFKINRFAKQLKKAGLTVKWLSSARGDFDRATETLKNNILNSDLNNAGICRTINERIMMVEYNFLSPYVSPKDTPFRHIFYGSGPHTLMSLLENLNLLNNTTTNLNMDVLRNQLALATWTIQGAANALSGDIWDIDNEF</sequence>
<feature type="domain" description="PA" evidence="16">
    <location>
        <begin position="235"/>
        <end position="299"/>
    </location>
</feature>
<reference evidence="19 20" key="1">
    <citation type="submission" date="2021-05" db="EMBL/GenBank/DDBJ databases">
        <authorList>
            <person name="Zahm M."/>
            <person name="Klopp C."/>
            <person name="Cabau C."/>
            <person name="Kuhl H."/>
            <person name="Suciu R."/>
            <person name="Ciorpac M."/>
            <person name="Holostenco D."/>
            <person name="Gessner J."/>
            <person name="Wuertz S."/>
            <person name="Hohne C."/>
            <person name="Stock M."/>
            <person name="Gislard M."/>
            <person name="Lluch J."/>
            <person name="Milhes M."/>
            <person name="Lampietro C."/>
            <person name="Lopez Roques C."/>
            <person name="Donnadieu C."/>
            <person name="Du K."/>
            <person name="Schartl M."/>
            <person name="Guiguen Y."/>
        </authorList>
    </citation>
    <scope>NUCLEOTIDE SEQUENCE [LARGE SCALE GENOMIC DNA]</scope>
    <source>
        <strain evidence="19">Hh-F2</strain>
        <tissue evidence="19">Blood</tissue>
    </source>
</reference>
<evidence type="ECO:0000256" key="1">
    <source>
        <dbReference type="ARBA" id="ARBA00005634"/>
    </source>
</evidence>
<dbReference type="InterPro" id="IPR039373">
    <property type="entry name" value="Peptidase_M28B"/>
</dbReference>
<dbReference type="Gene3D" id="1.20.930.40">
    <property type="entry name" value="Transferrin receptor-like, dimerisation domain"/>
    <property type="match status" value="1"/>
</dbReference>
<evidence type="ECO:0000259" key="16">
    <source>
        <dbReference type="Pfam" id="PF02225"/>
    </source>
</evidence>
<evidence type="ECO:0000256" key="9">
    <source>
        <dbReference type="ARBA" id="ARBA00023136"/>
    </source>
</evidence>
<dbReference type="CDD" id="cd02128">
    <property type="entry name" value="PA_TfR"/>
    <property type="match status" value="1"/>
</dbReference>
<comment type="caution">
    <text evidence="19">The sequence shown here is derived from an EMBL/GenBank/DDBJ whole genome shotgun (WGS) entry which is preliminary data.</text>
</comment>
<evidence type="ECO:0000313" key="20">
    <source>
        <dbReference type="Proteomes" id="UP001369086"/>
    </source>
</evidence>
<dbReference type="InterPro" id="IPR036757">
    <property type="entry name" value="TFR-like_dimer_dom_sf"/>
</dbReference>
<evidence type="ECO:0000256" key="7">
    <source>
        <dbReference type="ARBA" id="ARBA00022968"/>
    </source>
</evidence>
<keyword evidence="14 15" id="KW-0449">Lipoprotein</keyword>
<evidence type="ECO:0000256" key="3">
    <source>
        <dbReference type="ARBA" id="ARBA00022475"/>
    </source>
</evidence>
<keyword evidence="20" id="KW-1185">Reference proteome</keyword>
<keyword evidence="4" id="KW-0597">Phosphoprotein</keyword>
<accession>A0ABR0ZHA0</accession>
<keyword evidence="13 15" id="KW-0325">Glycoprotein</keyword>
<dbReference type="EMBL" id="JAHFZB010000011">
    <property type="protein sequence ID" value="KAK6484006.1"/>
    <property type="molecule type" value="Genomic_DNA"/>
</dbReference>
<dbReference type="Pfam" id="PF04389">
    <property type="entry name" value="Peptidase_M28"/>
    <property type="match status" value="1"/>
</dbReference>
<comment type="subcellular location">
    <subcellularLocation>
        <location evidence="15">Cell membrane</location>
        <topology evidence="15">Single-pass type II membrane protein</topology>
    </subcellularLocation>
    <subcellularLocation>
        <location evidence="15">Melanosome</location>
    </subcellularLocation>
</comment>
<dbReference type="SUPFAM" id="SSF52025">
    <property type="entry name" value="PA domain"/>
    <property type="match status" value="1"/>
</dbReference>
<evidence type="ECO:0000256" key="15">
    <source>
        <dbReference type="RuleBase" id="RU367157"/>
    </source>
</evidence>
<evidence type="ECO:0000256" key="10">
    <source>
        <dbReference type="ARBA" id="ARBA00023139"/>
    </source>
</evidence>
<evidence type="ECO:0000259" key="17">
    <source>
        <dbReference type="Pfam" id="PF04253"/>
    </source>
</evidence>
<keyword evidence="10 15" id="KW-0564">Palmitate</keyword>
<dbReference type="Gene3D" id="3.40.630.10">
    <property type="entry name" value="Zn peptidases"/>
    <property type="match status" value="1"/>
</dbReference>
<keyword evidence="7" id="KW-0735">Signal-anchor</keyword>
<dbReference type="InterPro" id="IPR037324">
    <property type="entry name" value="TfR1/2_PA"/>
</dbReference>
<keyword evidence="3 15" id="KW-1003">Cell membrane</keyword>
<keyword evidence="9 15" id="KW-0472">Membrane</keyword>
<dbReference type="Proteomes" id="UP001369086">
    <property type="component" value="Unassembled WGS sequence"/>
</dbReference>
<evidence type="ECO:0000256" key="11">
    <source>
        <dbReference type="ARBA" id="ARBA00023157"/>
    </source>
</evidence>
<keyword evidence="6 15" id="KW-0812">Transmembrane</keyword>
<keyword evidence="11" id="KW-1015">Disulfide bond</keyword>
<protein>
    <recommendedName>
        <fullName evidence="2 15">Transferrin receptor protein 1</fullName>
    </recommendedName>
</protein>
<comment type="function">
    <text evidence="15">Cellular uptake of iron occurs via receptor-mediated endocytosis of ligand-occupied transferrin receptor into specialized endosomes. Endosomal acidification leads to iron release. The apotransferrin-receptor complex is then recycled to the cell surface with a return to neutral pH and the concomitant loss of affinity of apotransferrin for its receptor. Transferrin receptor is necessary for development of erythrocytes and the nervous system. Acts as a lipid sensor that regulates mitochondrial fusion by regulating activation of the JNK pathway.</text>
</comment>
<dbReference type="Gene3D" id="3.50.30.30">
    <property type="match status" value="1"/>
</dbReference>
<dbReference type="InterPro" id="IPR003137">
    <property type="entry name" value="PA_domain"/>
</dbReference>
<keyword evidence="5 15" id="KW-0254">Endocytosis</keyword>
<evidence type="ECO:0000256" key="2">
    <source>
        <dbReference type="ARBA" id="ARBA00016899"/>
    </source>
</evidence>
<keyword evidence="12 15" id="KW-0675">Receptor</keyword>